<gene>
    <name evidence="2" type="ORF">HKX02_18125</name>
</gene>
<name>A0A849KK45_9HYPH</name>
<keyword evidence="3" id="KW-1185">Reference proteome</keyword>
<comment type="caution">
    <text evidence="2">The sequence shown here is derived from an EMBL/GenBank/DDBJ whole genome shotgun (WGS) entry which is preliminary data.</text>
</comment>
<evidence type="ECO:0000313" key="3">
    <source>
        <dbReference type="Proteomes" id="UP000574931"/>
    </source>
</evidence>
<reference evidence="2 3" key="1">
    <citation type="submission" date="2020-05" db="EMBL/GenBank/DDBJ databases">
        <title>Draft Genome Sequence of Ochrobactrum soli Isolated from Stable Fly Gut.</title>
        <authorList>
            <person name="Pileggi M.T."/>
            <person name="Vazhakkala L.J."/>
            <person name="Wong C.N."/>
        </authorList>
    </citation>
    <scope>NUCLEOTIDE SEQUENCE [LARGE SCALE GENOMIC DNA]</scope>
    <source>
        <strain evidence="2 3">MTP-C0764</strain>
    </source>
</reference>
<dbReference type="RefSeq" id="WP_171318727.1">
    <property type="nucleotide sequence ID" value="NZ_JABFCY010000012.1"/>
</dbReference>
<protein>
    <submittedName>
        <fullName evidence="2">Uncharacterized protein</fullName>
    </submittedName>
</protein>
<evidence type="ECO:0000313" key="2">
    <source>
        <dbReference type="EMBL" id="NNU62155.1"/>
    </source>
</evidence>
<dbReference type="AlphaFoldDB" id="A0A849KK45"/>
<feature type="region of interest" description="Disordered" evidence="1">
    <location>
        <begin position="64"/>
        <end position="91"/>
    </location>
</feature>
<evidence type="ECO:0000256" key="1">
    <source>
        <dbReference type="SAM" id="MobiDB-lite"/>
    </source>
</evidence>
<accession>A0A849KK45</accession>
<dbReference type="EMBL" id="JABFCY010000012">
    <property type="protein sequence ID" value="NNU62155.1"/>
    <property type="molecule type" value="Genomic_DNA"/>
</dbReference>
<organism evidence="2 3">
    <name type="scientific">Ochrobactrum soli</name>
    <dbReference type="NCBI Taxonomy" id="2448455"/>
    <lineage>
        <taxon>Bacteria</taxon>
        <taxon>Pseudomonadati</taxon>
        <taxon>Pseudomonadota</taxon>
        <taxon>Alphaproteobacteria</taxon>
        <taxon>Hyphomicrobiales</taxon>
        <taxon>Brucellaceae</taxon>
        <taxon>Brucella/Ochrobactrum group</taxon>
        <taxon>Ochrobactrum</taxon>
    </lineage>
</organism>
<sequence>MRTADYCYMGSCRPDETPHRKNLEPTSFDWREENVLGLNRLKKFQSFQAVAHSIFLPDTSAIGDKSSISDADRGELQSAGSEEELTNDRTS</sequence>
<proteinExistence type="predicted"/>
<dbReference type="Proteomes" id="UP000574931">
    <property type="component" value="Unassembled WGS sequence"/>
</dbReference>